<keyword evidence="4" id="KW-1185">Reference proteome</keyword>
<dbReference type="OrthoDB" id="9809488at2"/>
<evidence type="ECO:0000256" key="1">
    <source>
        <dbReference type="SAM" id="MobiDB-lite"/>
    </source>
</evidence>
<dbReference type="EMBL" id="FMYF01000012">
    <property type="protein sequence ID" value="SDB96638.1"/>
    <property type="molecule type" value="Genomic_DNA"/>
</dbReference>
<dbReference type="Proteomes" id="UP000199086">
    <property type="component" value="Unassembled WGS sequence"/>
</dbReference>
<dbReference type="PANTHER" id="PTHR21666:SF270">
    <property type="entry name" value="MUREIN HYDROLASE ACTIVATOR ENVC"/>
    <property type="match status" value="1"/>
</dbReference>
<dbReference type="CDD" id="cd12797">
    <property type="entry name" value="M23_peptidase"/>
    <property type="match status" value="1"/>
</dbReference>
<feature type="compositionally biased region" description="Basic and acidic residues" evidence="1">
    <location>
        <begin position="212"/>
        <end position="221"/>
    </location>
</feature>
<evidence type="ECO:0000259" key="2">
    <source>
        <dbReference type="Pfam" id="PF01551"/>
    </source>
</evidence>
<dbReference type="InterPro" id="IPR050570">
    <property type="entry name" value="Cell_wall_metabolism_enzyme"/>
</dbReference>
<dbReference type="SUPFAM" id="SSF51261">
    <property type="entry name" value="Duplicated hybrid motif"/>
    <property type="match status" value="1"/>
</dbReference>
<gene>
    <name evidence="3" type="ORF">GA0111570_11236</name>
</gene>
<dbReference type="PANTHER" id="PTHR21666">
    <property type="entry name" value="PEPTIDASE-RELATED"/>
    <property type="match status" value="1"/>
</dbReference>
<organism evidence="3 4">
    <name type="scientific">Raineyella antarctica</name>
    <dbReference type="NCBI Taxonomy" id="1577474"/>
    <lineage>
        <taxon>Bacteria</taxon>
        <taxon>Bacillati</taxon>
        <taxon>Actinomycetota</taxon>
        <taxon>Actinomycetes</taxon>
        <taxon>Propionibacteriales</taxon>
        <taxon>Propionibacteriaceae</taxon>
        <taxon>Raineyella</taxon>
    </lineage>
</organism>
<name>A0A1G6HR57_9ACTN</name>
<sequence length="221" mass="23439">MQESTGPTGAQEPLLIDYPFRGTWLARNSPARRVPSHGTHLMGTTYAIDFILVGPNGRSAPRSWRSVLATEPPEGFVGFGAPILAPVEGVVVAVHDGEPDHEARRSPFALVPYLLTQAGRARGGPAGLAGNHVVIAVAPDGPYVLLAHLRAGSVQVRPGDRVRVGDQVGTCGNSGNSTQPHVHVQVTDSTDWERTRGLPIAFRSPSTGTPEMPRESEIVVV</sequence>
<proteinExistence type="predicted"/>
<feature type="domain" description="M23ase beta-sheet core" evidence="2">
    <location>
        <begin position="127"/>
        <end position="188"/>
    </location>
</feature>
<protein>
    <submittedName>
        <fullName evidence="3">Peptidase family M23</fullName>
    </submittedName>
</protein>
<feature type="region of interest" description="Disordered" evidence="1">
    <location>
        <begin position="200"/>
        <end position="221"/>
    </location>
</feature>
<evidence type="ECO:0000313" key="4">
    <source>
        <dbReference type="Proteomes" id="UP000199086"/>
    </source>
</evidence>
<reference evidence="3 4" key="1">
    <citation type="submission" date="2016-06" db="EMBL/GenBank/DDBJ databases">
        <authorList>
            <person name="Olsen C.W."/>
            <person name="Carey S."/>
            <person name="Hinshaw L."/>
            <person name="Karasin A.I."/>
        </authorList>
    </citation>
    <scope>NUCLEOTIDE SEQUENCE [LARGE SCALE GENOMIC DNA]</scope>
    <source>
        <strain evidence="3 4">LZ-22</strain>
    </source>
</reference>
<dbReference type="STRING" id="1577474.GA0111570_11236"/>
<dbReference type="RefSeq" id="WP_092612986.1">
    <property type="nucleotide sequence ID" value="NZ_FMYF01000012.1"/>
</dbReference>
<dbReference type="Gene3D" id="2.70.70.10">
    <property type="entry name" value="Glucose Permease (Domain IIA)"/>
    <property type="match status" value="1"/>
</dbReference>
<dbReference type="InterPro" id="IPR011055">
    <property type="entry name" value="Dup_hybrid_motif"/>
</dbReference>
<dbReference type="AlphaFoldDB" id="A0A1G6HR57"/>
<dbReference type="GO" id="GO:0004222">
    <property type="term" value="F:metalloendopeptidase activity"/>
    <property type="evidence" value="ECO:0007669"/>
    <property type="project" value="TreeGrafter"/>
</dbReference>
<evidence type="ECO:0000313" key="3">
    <source>
        <dbReference type="EMBL" id="SDB96638.1"/>
    </source>
</evidence>
<dbReference type="InterPro" id="IPR016047">
    <property type="entry name" value="M23ase_b-sheet_dom"/>
</dbReference>
<dbReference type="Pfam" id="PF01551">
    <property type="entry name" value="Peptidase_M23"/>
    <property type="match status" value="1"/>
</dbReference>
<accession>A0A1G6HR57</accession>